<reference evidence="6" key="1">
    <citation type="submission" date="2017-02" db="EMBL/GenBank/DDBJ databases">
        <authorList>
            <person name="Varghese N."/>
            <person name="Submissions S."/>
        </authorList>
    </citation>
    <scope>NUCLEOTIDE SEQUENCE [LARGE SCALE GENOMIC DNA]</scope>
    <source>
        <strain evidence="6">DSM 18108</strain>
    </source>
</reference>
<dbReference type="SMART" id="SM00089">
    <property type="entry name" value="PKD"/>
    <property type="match status" value="6"/>
</dbReference>
<dbReference type="EMBL" id="FUZZ01000001">
    <property type="protein sequence ID" value="SKD01235.1"/>
    <property type="molecule type" value="Genomic_DNA"/>
</dbReference>
<dbReference type="InterPro" id="IPR000601">
    <property type="entry name" value="PKD_dom"/>
</dbReference>
<feature type="domain" description="PKD" evidence="4">
    <location>
        <begin position="479"/>
        <end position="513"/>
    </location>
</feature>
<dbReference type="Proteomes" id="UP000190166">
    <property type="component" value="Unassembled WGS sequence"/>
</dbReference>
<keyword evidence="6" id="KW-1185">Reference proteome</keyword>
<dbReference type="PANTHER" id="PTHR11861:SF8">
    <property type="entry name" value="PKD DOMAIN-CONTAINING PROTEIN"/>
    <property type="match status" value="1"/>
</dbReference>
<dbReference type="NCBIfam" id="TIGR04131">
    <property type="entry name" value="Bac_Flav_CTERM"/>
    <property type="match status" value="1"/>
</dbReference>
<dbReference type="Pfam" id="PF18911">
    <property type="entry name" value="PKD_4"/>
    <property type="match status" value="5"/>
</dbReference>
<dbReference type="Pfam" id="PF13585">
    <property type="entry name" value="CHU_C"/>
    <property type="match status" value="1"/>
</dbReference>
<feature type="domain" description="PKD" evidence="4">
    <location>
        <begin position="196"/>
        <end position="264"/>
    </location>
</feature>
<feature type="domain" description="PKD" evidence="4">
    <location>
        <begin position="366"/>
        <end position="432"/>
    </location>
</feature>
<dbReference type="AlphaFoldDB" id="A0A1T5NLE1"/>
<dbReference type="RefSeq" id="WP_079469320.1">
    <property type="nucleotide sequence ID" value="NZ_FUZZ01000001.1"/>
</dbReference>
<feature type="signal peptide" evidence="3">
    <location>
        <begin position="1"/>
        <end position="26"/>
    </location>
</feature>
<sequence length="951" mass="102782">MKYLQAKCFRTLLLLISLLQANCLLAQKADFTYTASPGNLCTPVTLTLRNTSTGTPLTYNWDFGDGRTSHEEHPQVTYTTGGPVKITLEAVYKVSGGTTTSTYWRDLVVGATPQVIFSADVTKSCKVFTANFTDATTGAASRTWDFGDGTAPVTTSNAYIPHQYTRAGKFDVTLTVTNRNGCTATLKKDAYIDISLPQITMATPLSGCVPYTAAFSATSTNDINDPVVSWAWNFGDGNTQSTTNGNVNHVYTQTGTYNVGVTVTTQGQCVVTSSFDKFVHTGNPPSNVSFTVSPASTCVGDPVRLLANASFADTYSWDFGDGKTESGSSNDIRHSFNANGMLTVQMKAGSNGCFTAASPVTVDVTGPVSQFSVVRDCADKSKFIFTNNSIGTSANSTYQWDFGDNSPLVNTMDAVHNYTIPGNYTVRLTIGEIGNNCNHSSFQTIYYFRADFTAGVNSICRGSKATYGVLNVPLGLVSSYTWQFGDGTTFTTTDQTYIKTWATTGTFDNQLTIRYKDPAYCDDIVYKPDDIDILAPQADFTTGPVTCAGQAVSFINNTITSPNIPIANWYWDLGNGLSSTAQTPPATKYSASGGQAVKLVVTDARNCRDSISKTINIHPTPVVKASAQQPKICEGNSVNLNALSDGTVQWLTTNQLSCVFCTDPVASPLASTRYHVQASNVYGCTVYDSTDVVVVPKVNLAVSNDTIACYGTSVQLKATGATIYNWTPVTGLTNNTIANPVTTPIEDITYQVTGTNDAICPMSAPLSVKVSVKPVPQVNAGKDQTVMVGDIVRLMASGSPDIVKWKWSPDDYLDNTSSPYVTAAVRKPITYSITGTNQFGCTKSDIMNVDLVCNTDVVFIPNTFSPNGDGQNDIFYPRGKGISLIKSFRIFNRWGQEVHHRERINIDDISTGWNGSFNGKPQPSDVYIYFIEAYCDTNEFFQMKGNVTLLR</sequence>
<evidence type="ECO:0000256" key="1">
    <source>
        <dbReference type="ARBA" id="ARBA00022729"/>
    </source>
</evidence>
<evidence type="ECO:0000313" key="6">
    <source>
        <dbReference type="Proteomes" id="UP000190166"/>
    </source>
</evidence>
<dbReference type="Gene3D" id="2.60.40.10">
    <property type="entry name" value="Immunoglobulins"/>
    <property type="match status" value="8"/>
</dbReference>
<accession>A0A1T5NLE1</accession>
<dbReference type="PROSITE" id="PS50093">
    <property type="entry name" value="PKD"/>
    <property type="match status" value="7"/>
</dbReference>
<feature type="domain" description="PKD" evidence="4">
    <location>
        <begin position="314"/>
        <end position="365"/>
    </location>
</feature>
<dbReference type="InterPro" id="IPR026341">
    <property type="entry name" value="T9SS_type_B"/>
</dbReference>
<dbReference type="GO" id="GO:0005886">
    <property type="term" value="C:plasma membrane"/>
    <property type="evidence" value="ECO:0007669"/>
    <property type="project" value="TreeGrafter"/>
</dbReference>
<evidence type="ECO:0000259" key="4">
    <source>
        <dbReference type="PROSITE" id="PS50093"/>
    </source>
</evidence>
<dbReference type="CDD" id="cd00146">
    <property type="entry name" value="PKD"/>
    <property type="match status" value="6"/>
</dbReference>
<evidence type="ECO:0000313" key="5">
    <source>
        <dbReference type="EMBL" id="SKD01235.1"/>
    </source>
</evidence>
<dbReference type="InterPro" id="IPR013783">
    <property type="entry name" value="Ig-like_fold"/>
</dbReference>
<organism evidence="5 6">
    <name type="scientific">Chitinophaga ginsengisegetis</name>
    <dbReference type="NCBI Taxonomy" id="393003"/>
    <lineage>
        <taxon>Bacteria</taxon>
        <taxon>Pseudomonadati</taxon>
        <taxon>Bacteroidota</taxon>
        <taxon>Chitinophagia</taxon>
        <taxon>Chitinophagales</taxon>
        <taxon>Chitinophagaceae</taxon>
        <taxon>Chitinophaga</taxon>
    </lineage>
</organism>
<feature type="domain" description="PKD" evidence="4">
    <location>
        <begin position="535"/>
        <end position="617"/>
    </location>
</feature>
<feature type="domain" description="PKD" evidence="4">
    <location>
        <begin position="29"/>
        <end position="102"/>
    </location>
</feature>
<gene>
    <name evidence="5" type="ORF">SAMN05660461_2110</name>
</gene>
<dbReference type="InterPro" id="IPR022409">
    <property type="entry name" value="PKD/Chitinase_dom"/>
</dbReference>
<dbReference type="Pfam" id="PF00801">
    <property type="entry name" value="PKD"/>
    <property type="match status" value="1"/>
</dbReference>
<keyword evidence="1 3" id="KW-0732">Signal</keyword>
<feature type="domain" description="PKD" evidence="4">
    <location>
        <begin position="134"/>
        <end position="199"/>
    </location>
</feature>
<dbReference type="STRING" id="393003.SAMN05660461_2110"/>
<proteinExistence type="predicted"/>
<dbReference type="InterPro" id="IPR035986">
    <property type="entry name" value="PKD_dom_sf"/>
</dbReference>
<dbReference type="SUPFAM" id="SSF49299">
    <property type="entry name" value="PKD domain"/>
    <property type="match status" value="7"/>
</dbReference>
<dbReference type="InterPro" id="IPR045219">
    <property type="entry name" value="PKAT"/>
</dbReference>
<protein>
    <submittedName>
        <fullName evidence="5">Gliding motility-associated C-terminal domain-containing protein</fullName>
    </submittedName>
</protein>
<dbReference type="PANTHER" id="PTHR11861">
    <property type="entry name" value="MELANOCYTE PROTEIN PMEL 17-RELATED"/>
    <property type="match status" value="1"/>
</dbReference>
<feature type="chain" id="PRO_5012369035" evidence="3">
    <location>
        <begin position="27"/>
        <end position="951"/>
    </location>
</feature>
<name>A0A1T5NLE1_9BACT</name>
<evidence type="ECO:0000256" key="2">
    <source>
        <dbReference type="ARBA" id="ARBA00023180"/>
    </source>
</evidence>
<keyword evidence="2" id="KW-0325">Glycoprotein</keyword>
<evidence type="ECO:0000256" key="3">
    <source>
        <dbReference type="SAM" id="SignalP"/>
    </source>
</evidence>